<evidence type="ECO:0000256" key="5">
    <source>
        <dbReference type="SAM" id="MobiDB-lite"/>
    </source>
</evidence>
<feature type="compositionally biased region" description="Basic and acidic residues" evidence="5">
    <location>
        <begin position="1"/>
        <end position="20"/>
    </location>
</feature>
<comment type="caution">
    <text evidence="7">The sequence shown here is derived from an EMBL/GenBank/DDBJ whole genome shotgun (WGS) entry which is preliminary data.</text>
</comment>
<feature type="region of interest" description="Disordered" evidence="5">
    <location>
        <begin position="377"/>
        <end position="449"/>
    </location>
</feature>
<sequence>MSADDKNDESKHPYETEDSFHPLGAEWEDRMRNELEDTEFDADLGMEMARDAQRLVAGELSEEEFYAEYHEDMEDEFEVDERPVFDDIDDVDLDAAEDESMLEALTDVDFENEDTSRREMMKKMGAGAAFLGYGAYATYDQDDEQIPDNVSGIRPADKEDREHRWGMVIDLERCDGCLSCVTGCINENGTSTGANWMYVFTYDNEDTEQQNFLVRPCQHCSNAPCAKVCPVRARHVREKDGLVLTDYETCIGCRYCQVACPYGVNYFQWGEPDVPMSDLEHLDMRPEEVRSLDEDERQEMLSEANDHVYDERGRWTDSRPPQGVMGKCTMCPSRQDEHTDNPKGTVACQDACDEAGMSAIHFGDLDDPESRPNTYLERRQEIEESPKEKSEKFEDAEDYEQPPAPHPESQLPTFRLLEDLNTSPNITYIGNQPGANATETPEERPVPYESLSNDWGVEVVAERKEHLDYGARANGGVSEERVMPDGDEGTERARAG</sequence>
<dbReference type="Pfam" id="PF13247">
    <property type="entry name" value="Fer4_11"/>
    <property type="match status" value="1"/>
</dbReference>
<organism evidence="7 8">
    <name type="scientific">Halovenus salina</name>
    <dbReference type="NCBI Taxonomy" id="1510225"/>
    <lineage>
        <taxon>Archaea</taxon>
        <taxon>Methanobacteriati</taxon>
        <taxon>Methanobacteriota</taxon>
        <taxon>Stenosarchaea group</taxon>
        <taxon>Halobacteria</taxon>
        <taxon>Halobacteriales</taxon>
        <taxon>Haloarculaceae</taxon>
        <taxon>Halovenus</taxon>
    </lineage>
</organism>
<dbReference type="EMBL" id="JBHSZI010000001">
    <property type="protein sequence ID" value="MFC7057694.1"/>
    <property type="molecule type" value="Genomic_DNA"/>
</dbReference>
<feature type="compositionally biased region" description="Basic and acidic residues" evidence="5">
    <location>
        <begin position="377"/>
        <end position="393"/>
    </location>
</feature>
<dbReference type="InterPro" id="IPR031604">
    <property type="entry name" value="Ferredoxin_N"/>
</dbReference>
<dbReference type="InterPro" id="IPR017896">
    <property type="entry name" value="4Fe4S_Fe-S-bd"/>
</dbReference>
<evidence type="ECO:0000256" key="4">
    <source>
        <dbReference type="ARBA" id="ARBA00023014"/>
    </source>
</evidence>
<dbReference type="PANTHER" id="PTHR43177:SF3">
    <property type="entry name" value="PROTEIN NRFC HOMOLOG"/>
    <property type="match status" value="1"/>
</dbReference>
<dbReference type="InterPro" id="IPR017900">
    <property type="entry name" value="4Fe4S_Fe_S_CS"/>
</dbReference>
<dbReference type="Pfam" id="PF16947">
    <property type="entry name" value="Ferredoxin_N"/>
    <property type="match status" value="1"/>
</dbReference>
<dbReference type="Proteomes" id="UP001596445">
    <property type="component" value="Unassembled WGS sequence"/>
</dbReference>
<evidence type="ECO:0000259" key="6">
    <source>
        <dbReference type="PROSITE" id="PS51379"/>
    </source>
</evidence>
<accession>A0ABD5VZP6</accession>
<dbReference type="Gene3D" id="3.30.70.20">
    <property type="match status" value="2"/>
</dbReference>
<dbReference type="SUPFAM" id="SSF54862">
    <property type="entry name" value="4Fe-4S ferredoxins"/>
    <property type="match status" value="1"/>
</dbReference>
<dbReference type="PROSITE" id="PS00198">
    <property type="entry name" value="4FE4S_FER_1"/>
    <property type="match status" value="1"/>
</dbReference>
<feature type="region of interest" description="Disordered" evidence="5">
    <location>
        <begin position="470"/>
        <end position="496"/>
    </location>
</feature>
<dbReference type="GO" id="GO:0051539">
    <property type="term" value="F:4 iron, 4 sulfur cluster binding"/>
    <property type="evidence" value="ECO:0007669"/>
    <property type="project" value="UniProtKB-KW"/>
</dbReference>
<dbReference type="PROSITE" id="PS51379">
    <property type="entry name" value="4FE4S_FER_2"/>
    <property type="match status" value="2"/>
</dbReference>
<dbReference type="InterPro" id="IPR050954">
    <property type="entry name" value="ET_IronSulfur_Cluster-Binding"/>
</dbReference>
<name>A0ABD5VZP6_9EURY</name>
<proteinExistence type="predicted"/>
<evidence type="ECO:0000256" key="2">
    <source>
        <dbReference type="ARBA" id="ARBA00022723"/>
    </source>
</evidence>
<dbReference type="RefSeq" id="WP_382184471.1">
    <property type="nucleotide sequence ID" value="NZ_JBHSZI010000001.1"/>
</dbReference>
<gene>
    <name evidence="7" type="ORF">ACFQQG_05305</name>
</gene>
<reference evidence="7 8" key="1">
    <citation type="journal article" date="2019" name="Int. J. Syst. Evol. Microbiol.">
        <title>The Global Catalogue of Microorganisms (GCM) 10K type strain sequencing project: providing services to taxonomists for standard genome sequencing and annotation.</title>
        <authorList>
            <consortium name="The Broad Institute Genomics Platform"/>
            <consortium name="The Broad Institute Genome Sequencing Center for Infectious Disease"/>
            <person name="Wu L."/>
            <person name="Ma J."/>
        </authorList>
    </citation>
    <scope>NUCLEOTIDE SEQUENCE [LARGE SCALE GENOMIC DNA]</scope>
    <source>
        <strain evidence="7 8">JCM 30072</strain>
    </source>
</reference>
<dbReference type="AlphaFoldDB" id="A0ABD5VZP6"/>
<evidence type="ECO:0000313" key="7">
    <source>
        <dbReference type="EMBL" id="MFC7057694.1"/>
    </source>
</evidence>
<protein>
    <submittedName>
        <fullName evidence="7">4Fe-4S ferredoxin N-terminal domain-containing protein</fullName>
    </submittedName>
</protein>
<keyword evidence="3" id="KW-0408">Iron</keyword>
<evidence type="ECO:0000256" key="1">
    <source>
        <dbReference type="ARBA" id="ARBA00022485"/>
    </source>
</evidence>
<keyword evidence="1" id="KW-0004">4Fe-4S</keyword>
<feature type="compositionally biased region" description="Polar residues" evidence="5">
    <location>
        <begin position="420"/>
        <end position="439"/>
    </location>
</feature>
<dbReference type="GO" id="GO:0016491">
    <property type="term" value="F:oxidoreductase activity"/>
    <property type="evidence" value="ECO:0007669"/>
    <property type="project" value="UniProtKB-ARBA"/>
</dbReference>
<keyword evidence="4" id="KW-0411">Iron-sulfur</keyword>
<feature type="compositionally biased region" description="Basic and acidic residues" evidence="5">
    <location>
        <begin position="478"/>
        <end position="496"/>
    </location>
</feature>
<dbReference type="PANTHER" id="PTHR43177">
    <property type="entry name" value="PROTEIN NRFC"/>
    <property type="match status" value="1"/>
</dbReference>
<evidence type="ECO:0000313" key="8">
    <source>
        <dbReference type="Proteomes" id="UP001596445"/>
    </source>
</evidence>
<feature type="region of interest" description="Disordered" evidence="5">
    <location>
        <begin position="1"/>
        <end position="36"/>
    </location>
</feature>
<feature type="domain" description="4Fe-4S ferredoxin-type" evidence="6">
    <location>
        <begin position="165"/>
        <end position="195"/>
    </location>
</feature>
<keyword evidence="8" id="KW-1185">Reference proteome</keyword>
<keyword evidence="2" id="KW-0479">Metal-binding</keyword>
<dbReference type="CDD" id="cd10551">
    <property type="entry name" value="PsrB"/>
    <property type="match status" value="1"/>
</dbReference>
<feature type="domain" description="4Fe-4S ferredoxin-type" evidence="6">
    <location>
        <begin position="241"/>
        <end position="270"/>
    </location>
</feature>
<evidence type="ECO:0000256" key="3">
    <source>
        <dbReference type="ARBA" id="ARBA00023004"/>
    </source>
</evidence>
<dbReference type="GO" id="GO:0046872">
    <property type="term" value="F:metal ion binding"/>
    <property type="evidence" value="ECO:0007669"/>
    <property type="project" value="UniProtKB-KW"/>
</dbReference>